<dbReference type="InterPro" id="IPR035979">
    <property type="entry name" value="RBD_domain_sf"/>
</dbReference>
<protein>
    <submittedName>
        <fullName evidence="3">F-box domain-containing protein</fullName>
    </submittedName>
</protein>
<organism evidence="3">
    <name type="scientific">Enterobius vermicularis</name>
    <name type="common">Human pinworm</name>
    <dbReference type="NCBI Taxonomy" id="51028"/>
    <lineage>
        <taxon>Eukaryota</taxon>
        <taxon>Metazoa</taxon>
        <taxon>Ecdysozoa</taxon>
        <taxon>Nematoda</taxon>
        <taxon>Chromadorea</taxon>
        <taxon>Rhabditida</taxon>
        <taxon>Spirurina</taxon>
        <taxon>Oxyuridomorpha</taxon>
        <taxon>Oxyuroidea</taxon>
        <taxon>Oxyuridae</taxon>
        <taxon>Enterobius</taxon>
    </lineage>
</organism>
<evidence type="ECO:0000313" key="1">
    <source>
        <dbReference type="EMBL" id="VDD92974.1"/>
    </source>
</evidence>
<evidence type="ECO:0000313" key="3">
    <source>
        <dbReference type="WBParaSite" id="EVEC_0000824101-mRNA-1"/>
    </source>
</evidence>
<name>A0A0N4VCE8_ENTVE</name>
<dbReference type="InterPro" id="IPR032675">
    <property type="entry name" value="LRR_dom_sf"/>
</dbReference>
<dbReference type="WBParaSite" id="EVEC_0000824101-mRNA-1">
    <property type="protein sequence ID" value="EVEC_0000824101-mRNA-1"/>
    <property type="gene ID" value="EVEC_0000824101"/>
</dbReference>
<evidence type="ECO:0000313" key="2">
    <source>
        <dbReference type="Proteomes" id="UP000274131"/>
    </source>
</evidence>
<accession>A0A0N4VCE8</accession>
<dbReference type="OrthoDB" id="549243at2759"/>
<reference evidence="3" key="1">
    <citation type="submission" date="2017-02" db="UniProtKB">
        <authorList>
            <consortium name="WormBaseParasite"/>
        </authorList>
    </citation>
    <scope>IDENTIFICATION</scope>
</reference>
<dbReference type="STRING" id="51028.A0A0N4VCE8"/>
<dbReference type="GO" id="GO:0003676">
    <property type="term" value="F:nucleic acid binding"/>
    <property type="evidence" value="ECO:0007669"/>
    <property type="project" value="InterPro"/>
</dbReference>
<dbReference type="SMART" id="SM00367">
    <property type="entry name" value="LRR_CC"/>
    <property type="match status" value="3"/>
</dbReference>
<dbReference type="Proteomes" id="UP000274131">
    <property type="component" value="Unassembled WGS sequence"/>
</dbReference>
<dbReference type="InterPro" id="IPR006553">
    <property type="entry name" value="Leu-rich_rpt_Cys-con_subtyp"/>
</dbReference>
<dbReference type="PANTHER" id="PTHR13318:SF50">
    <property type="entry name" value="F-BOX_LRR-REPEAT PROTEIN 7"/>
    <property type="match status" value="1"/>
</dbReference>
<dbReference type="Gene3D" id="3.80.10.10">
    <property type="entry name" value="Ribonuclease Inhibitor"/>
    <property type="match status" value="2"/>
</dbReference>
<proteinExistence type="predicted"/>
<dbReference type="GO" id="GO:0031146">
    <property type="term" value="P:SCF-dependent proteasomal ubiquitin-dependent protein catabolic process"/>
    <property type="evidence" value="ECO:0007669"/>
    <property type="project" value="TreeGrafter"/>
</dbReference>
<gene>
    <name evidence="1" type="ORF">EVEC_LOCUS7725</name>
</gene>
<dbReference type="SUPFAM" id="SSF52047">
    <property type="entry name" value="RNI-like"/>
    <property type="match status" value="1"/>
</dbReference>
<keyword evidence="2" id="KW-1185">Reference proteome</keyword>
<dbReference type="GO" id="GO:0019005">
    <property type="term" value="C:SCF ubiquitin ligase complex"/>
    <property type="evidence" value="ECO:0007669"/>
    <property type="project" value="TreeGrafter"/>
</dbReference>
<dbReference type="SUPFAM" id="SSF54928">
    <property type="entry name" value="RNA-binding domain, RBD"/>
    <property type="match status" value="1"/>
</dbReference>
<dbReference type="EMBL" id="UXUI01009062">
    <property type="protein sequence ID" value="VDD92974.1"/>
    <property type="molecule type" value="Genomic_DNA"/>
</dbReference>
<dbReference type="AlphaFoldDB" id="A0A0N4VCE8"/>
<reference evidence="1 2" key="2">
    <citation type="submission" date="2018-10" db="EMBL/GenBank/DDBJ databases">
        <authorList>
            <consortium name="Pathogen Informatics"/>
        </authorList>
    </citation>
    <scope>NUCLEOTIDE SEQUENCE [LARGE SCALE GENOMIC DNA]</scope>
</reference>
<sequence>MQEFFSENWFICFINHIALLQALFKTLRRLHGQNLENQGLNNLTEAFQNFMTRAKYFSISKIRRTWSHSAVEFLKYRRLLPMLTSEDDHKDSFTGYILQSQIFNQEISRRIVVNNIAPHVTCNQLTSFFSKFGKPLLSLVLEQSPSTTLINKTFLEAAAKVALEIFFVVKEFVCRFFNAKNPMRNNHLQAFLAKCGIHLKSLDLSGIRHLFNGKAFSIISSMCPHLREINISGLTADSVSLRAFSDALPHLTSVVYADMISVGDKAMWSLFRGNGVNMQKVDLRGCKLIKGCCLRSFSTPLENVLLDGCSRLDNLSLEDLCLRSPNLKELRLSNCFRISDETIGLITRCMSDLEIFSLCGDGFKMITPSGLLTLSRLRNLSELMLDCNSAVSNELLEALFVSSSRLRKLSIAYAGSDIAVTEDVDLSALAAVTNKVVSEISSRKMKLRSCIYLGDEGVCTVSKLSKLELLDLSNCILVLILHCLNNKHSLLNFITVVIGGTICQVSGLRADNSRVVLDFSDYSTHQQLQPQSEKTGQFNTTNAGFSATKNLVPAI</sequence>
<dbReference type="PANTHER" id="PTHR13318">
    <property type="entry name" value="PARTNER OF PAIRED, ISOFORM B-RELATED"/>
    <property type="match status" value="1"/>
</dbReference>